<name>A0A9P8UC36_9PEZI</name>
<protein>
    <submittedName>
        <fullName evidence="1">Uncharacterized protein</fullName>
    </submittedName>
</protein>
<reference evidence="1" key="1">
    <citation type="journal article" date="2021" name="Nat. Commun.">
        <title>Genetic determinants of endophytism in the Arabidopsis root mycobiome.</title>
        <authorList>
            <person name="Mesny F."/>
            <person name="Miyauchi S."/>
            <person name="Thiergart T."/>
            <person name="Pickel B."/>
            <person name="Atanasova L."/>
            <person name="Karlsson M."/>
            <person name="Huettel B."/>
            <person name="Barry K.W."/>
            <person name="Haridas S."/>
            <person name="Chen C."/>
            <person name="Bauer D."/>
            <person name="Andreopoulos W."/>
            <person name="Pangilinan J."/>
            <person name="LaButti K."/>
            <person name="Riley R."/>
            <person name="Lipzen A."/>
            <person name="Clum A."/>
            <person name="Drula E."/>
            <person name="Henrissat B."/>
            <person name="Kohler A."/>
            <person name="Grigoriev I.V."/>
            <person name="Martin F.M."/>
            <person name="Hacquard S."/>
        </authorList>
    </citation>
    <scope>NUCLEOTIDE SEQUENCE</scope>
    <source>
        <strain evidence="1">MPI-SDFR-AT-0073</strain>
    </source>
</reference>
<dbReference type="EMBL" id="JAGPXC010000011">
    <property type="protein sequence ID" value="KAH6645292.1"/>
    <property type="molecule type" value="Genomic_DNA"/>
</dbReference>
<proteinExistence type="predicted"/>
<evidence type="ECO:0000313" key="1">
    <source>
        <dbReference type="EMBL" id="KAH6645292.1"/>
    </source>
</evidence>
<accession>A0A9P8UC36</accession>
<dbReference type="Proteomes" id="UP000758603">
    <property type="component" value="Unassembled WGS sequence"/>
</dbReference>
<organism evidence="1 2">
    <name type="scientific">Truncatella angustata</name>
    <dbReference type="NCBI Taxonomy" id="152316"/>
    <lineage>
        <taxon>Eukaryota</taxon>
        <taxon>Fungi</taxon>
        <taxon>Dikarya</taxon>
        <taxon>Ascomycota</taxon>
        <taxon>Pezizomycotina</taxon>
        <taxon>Sordariomycetes</taxon>
        <taxon>Xylariomycetidae</taxon>
        <taxon>Amphisphaeriales</taxon>
        <taxon>Sporocadaceae</taxon>
        <taxon>Truncatella</taxon>
    </lineage>
</organism>
<keyword evidence="2" id="KW-1185">Reference proteome</keyword>
<dbReference type="AlphaFoldDB" id="A0A9P8UC36"/>
<dbReference type="RefSeq" id="XP_045951806.1">
    <property type="nucleotide sequence ID" value="XM_046104159.1"/>
</dbReference>
<comment type="caution">
    <text evidence="1">The sequence shown here is derived from an EMBL/GenBank/DDBJ whole genome shotgun (WGS) entry which is preliminary data.</text>
</comment>
<dbReference type="OrthoDB" id="69842at2759"/>
<sequence>MLLIFLGLIFWDIGRKCHTGEFHESMRDLGNNLWAMIRALTCHLITTPLAIIRIPKSTYH</sequence>
<gene>
    <name evidence="1" type="ORF">BKA67DRAFT_584735</name>
</gene>
<dbReference type="GeneID" id="70133050"/>
<evidence type="ECO:0000313" key="2">
    <source>
        <dbReference type="Proteomes" id="UP000758603"/>
    </source>
</evidence>